<proteinExistence type="predicted"/>
<protein>
    <submittedName>
        <fullName evidence="1">Uncharacterized protein</fullName>
    </submittedName>
</protein>
<name>R9PRL7_AGAAL</name>
<reference evidence="1" key="1">
    <citation type="journal article" date="2013" name="Genome Announc.">
        <title>Draft Genome Sequence of Agarivorans albus Strain MKT 106T, an Agarolytic Marine Bacterium.</title>
        <authorList>
            <person name="Yasuike M."/>
            <person name="Nakamura Y."/>
            <person name="Kai W."/>
            <person name="Fujiwara A."/>
            <person name="Fukui Y."/>
            <person name="Satomi M."/>
            <person name="Sano M."/>
        </authorList>
    </citation>
    <scope>NUCLEOTIDE SEQUENCE [LARGE SCALE GENOMIC DNA]</scope>
</reference>
<dbReference type="Proteomes" id="UP000014461">
    <property type="component" value="Unassembled WGS sequence"/>
</dbReference>
<keyword evidence="2" id="KW-1185">Reference proteome</keyword>
<organism evidence="1 2">
    <name type="scientific">Agarivorans albus MKT 106</name>
    <dbReference type="NCBI Taxonomy" id="1331007"/>
    <lineage>
        <taxon>Bacteria</taxon>
        <taxon>Pseudomonadati</taxon>
        <taxon>Pseudomonadota</taxon>
        <taxon>Gammaproteobacteria</taxon>
        <taxon>Alteromonadales</taxon>
        <taxon>Alteromonadaceae</taxon>
        <taxon>Agarivorans</taxon>
    </lineage>
</organism>
<sequence>MESTKPVRNRLFFFNLTKLVSDIQISMVILPIKKALKLISAFGELR</sequence>
<dbReference type="EMBL" id="BARX01000037">
    <property type="protein sequence ID" value="GAD03913.1"/>
    <property type="molecule type" value="Genomic_DNA"/>
</dbReference>
<accession>R9PRL7</accession>
<dbReference type="AlphaFoldDB" id="R9PRL7"/>
<evidence type="ECO:0000313" key="1">
    <source>
        <dbReference type="EMBL" id="GAD03913.1"/>
    </source>
</evidence>
<gene>
    <name evidence="1" type="ORF">AALB_3993</name>
</gene>
<evidence type="ECO:0000313" key="2">
    <source>
        <dbReference type="Proteomes" id="UP000014461"/>
    </source>
</evidence>
<comment type="caution">
    <text evidence="1">The sequence shown here is derived from an EMBL/GenBank/DDBJ whole genome shotgun (WGS) entry which is preliminary data.</text>
</comment>